<dbReference type="AlphaFoldDB" id="A0A1F7TWJ0"/>
<proteinExistence type="predicted"/>
<dbReference type="STRING" id="1802389.A3C17_04195"/>
<evidence type="ECO:0000256" key="1">
    <source>
        <dbReference type="SAM" id="Phobius"/>
    </source>
</evidence>
<comment type="caution">
    <text evidence="2">The sequence shown here is derived from an EMBL/GenBank/DDBJ whole genome shotgun (WGS) entry which is preliminary data.</text>
</comment>
<reference evidence="2 3" key="1">
    <citation type="journal article" date="2016" name="Nat. Commun.">
        <title>Thousands of microbial genomes shed light on interconnected biogeochemical processes in an aquifer system.</title>
        <authorList>
            <person name="Anantharaman K."/>
            <person name="Brown C.T."/>
            <person name="Hug L.A."/>
            <person name="Sharon I."/>
            <person name="Castelle C.J."/>
            <person name="Probst A.J."/>
            <person name="Thomas B.C."/>
            <person name="Singh A."/>
            <person name="Wilkins M.J."/>
            <person name="Karaoz U."/>
            <person name="Brodie E.L."/>
            <person name="Williams K.H."/>
            <person name="Hubbard S.S."/>
            <person name="Banfield J.F."/>
        </authorList>
    </citation>
    <scope>NUCLEOTIDE SEQUENCE [LARGE SCALE GENOMIC DNA]</scope>
</reference>
<evidence type="ECO:0000313" key="3">
    <source>
        <dbReference type="Proteomes" id="UP000177097"/>
    </source>
</evidence>
<keyword evidence="1" id="KW-0812">Transmembrane</keyword>
<keyword evidence="1" id="KW-1133">Transmembrane helix</keyword>
<dbReference type="EMBL" id="MGDX01000031">
    <property type="protein sequence ID" value="OGL70365.1"/>
    <property type="molecule type" value="Genomic_DNA"/>
</dbReference>
<organism evidence="2 3">
    <name type="scientific">Candidatus Uhrbacteria bacterium RIFCSPHIGHO2_02_FULL_53_13</name>
    <dbReference type="NCBI Taxonomy" id="1802389"/>
    <lineage>
        <taxon>Bacteria</taxon>
        <taxon>Candidatus Uhriibacteriota</taxon>
    </lineage>
</organism>
<name>A0A1F7TWJ0_9BACT</name>
<gene>
    <name evidence="2" type="ORF">A3C17_04195</name>
</gene>
<feature type="transmembrane region" description="Helical" evidence="1">
    <location>
        <begin position="40"/>
        <end position="58"/>
    </location>
</feature>
<evidence type="ECO:0000313" key="2">
    <source>
        <dbReference type="EMBL" id="OGL70365.1"/>
    </source>
</evidence>
<feature type="transmembrane region" description="Helical" evidence="1">
    <location>
        <begin position="12"/>
        <end position="28"/>
    </location>
</feature>
<accession>A0A1F7TWJ0</accession>
<keyword evidence="1" id="KW-0472">Membrane</keyword>
<sequence>MMNRDEQQCTAATLYRVCALSWVVFVTIELLRPTTVTRLFSPHLFLVACFAGVLWYYFSRKAQS</sequence>
<protein>
    <submittedName>
        <fullName evidence="2">Uncharacterized protein</fullName>
    </submittedName>
</protein>
<dbReference type="Proteomes" id="UP000177097">
    <property type="component" value="Unassembled WGS sequence"/>
</dbReference>